<comment type="caution">
    <text evidence="3">The sequence shown here is derived from an EMBL/GenBank/DDBJ whole genome shotgun (WGS) entry which is preliminary data.</text>
</comment>
<reference evidence="3" key="2">
    <citation type="journal article" date="2021" name="Genome Biol. Evol.">
        <title>Developing a high-quality reference genome for a parasitic bivalve with doubly uniparental inheritance (Bivalvia: Unionida).</title>
        <authorList>
            <person name="Smith C.H."/>
        </authorList>
    </citation>
    <scope>NUCLEOTIDE SEQUENCE</scope>
    <source>
        <strain evidence="3">CHS0354</strain>
        <tissue evidence="3">Mantle</tissue>
    </source>
</reference>
<dbReference type="InterPro" id="IPR002398">
    <property type="entry name" value="Pept_C14"/>
</dbReference>
<dbReference type="GO" id="GO:0005737">
    <property type="term" value="C:cytoplasm"/>
    <property type="evidence" value="ECO:0007669"/>
    <property type="project" value="TreeGrafter"/>
</dbReference>
<comment type="similarity">
    <text evidence="1">Belongs to the peptidase C14A family.</text>
</comment>
<dbReference type="Proteomes" id="UP001195483">
    <property type="component" value="Unassembled WGS sequence"/>
</dbReference>
<dbReference type="PRINTS" id="PR00376">
    <property type="entry name" value="IL1BCENZYME"/>
</dbReference>
<dbReference type="InterPro" id="IPR015917">
    <property type="entry name" value="Pept_C14A"/>
</dbReference>
<evidence type="ECO:0000256" key="1">
    <source>
        <dbReference type="ARBA" id="ARBA00010134"/>
    </source>
</evidence>
<proteinExistence type="inferred from homology"/>
<evidence type="ECO:0000259" key="2">
    <source>
        <dbReference type="PROSITE" id="PS50208"/>
    </source>
</evidence>
<keyword evidence="4" id="KW-1185">Reference proteome</keyword>
<reference evidence="3" key="3">
    <citation type="submission" date="2023-05" db="EMBL/GenBank/DDBJ databases">
        <authorList>
            <person name="Smith C.H."/>
        </authorList>
    </citation>
    <scope>NUCLEOTIDE SEQUENCE</scope>
    <source>
        <strain evidence="3">CHS0354</strain>
        <tissue evidence="3">Mantle</tissue>
    </source>
</reference>
<dbReference type="Gene3D" id="3.40.50.1460">
    <property type="match status" value="1"/>
</dbReference>
<dbReference type="PANTHER" id="PTHR10454:SF210">
    <property type="entry name" value="CASPASE-2"/>
    <property type="match status" value="1"/>
</dbReference>
<evidence type="ECO:0000313" key="3">
    <source>
        <dbReference type="EMBL" id="KAK3586004.1"/>
    </source>
</evidence>
<feature type="domain" description="Caspase family p20" evidence="2">
    <location>
        <begin position="1"/>
        <end position="104"/>
    </location>
</feature>
<dbReference type="PANTHER" id="PTHR10454">
    <property type="entry name" value="CASPASE"/>
    <property type="match status" value="1"/>
</dbReference>
<dbReference type="GO" id="GO:0004197">
    <property type="term" value="F:cysteine-type endopeptidase activity"/>
    <property type="evidence" value="ECO:0007669"/>
    <property type="project" value="InterPro"/>
</dbReference>
<dbReference type="GO" id="GO:0006915">
    <property type="term" value="P:apoptotic process"/>
    <property type="evidence" value="ECO:0007669"/>
    <property type="project" value="TreeGrafter"/>
</dbReference>
<reference evidence="3" key="1">
    <citation type="journal article" date="2021" name="Genome Biol. Evol.">
        <title>A High-Quality Reference Genome for a Parasitic Bivalve with Doubly Uniparental Inheritance (Bivalvia: Unionida).</title>
        <authorList>
            <person name="Smith C.H."/>
        </authorList>
    </citation>
    <scope>NUCLEOTIDE SEQUENCE</scope>
    <source>
        <strain evidence="3">CHS0354</strain>
    </source>
</reference>
<dbReference type="AlphaFoldDB" id="A0AAE0VQ16"/>
<evidence type="ECO:0000313" key="4">
    <source>
        <dbReference type="Proteomes" id="UP001195483"/>
    </source>
</evidence>
<dbReference type="Pfam" id="PF00656">
    <property type="entry name" value="Peptidase_C14"/>
    <property type="match status" value="1"/>
</dbReference>
<dbReference type="InterPro" id="IPR001309">
    <property type="entry name" value="Pept_C14_p20"/>
</dbReference>
<dbReference type="PROSITE" id="PS50208">
    <property type="entry name" value="CASPASE_P20"/>
    <property type="match status" value="1"/>
</dbReference>
<dbReference type="EMBL" id="JAEAOA010001951">
    <property type="protein sequence ID" value="KAK3586004.1"/>
    <property type="molecule type" value="Genomic_DNA"/>
</dbReference>
<dbReference type="InterPro" id="IPR029030">
    <property type="entry name" value="Caspase-like_dom_sf"/>
</dbReference>
<dbReference type="SUPFAM" id="SSF52129">
    <property type="entry name" value="Caspase-like"/>
    <property type="match status" value="1"/>
</dbReference>
<name>A0AAE0VQ16_9BIVA</name>
<dbReference type="GO" id="GO:0043525">
    <property type="term" value="P:positive regulation of neuron apoptotic process"/>
    <property type="evidence" value="ECO:0007669"/>
    <property type="project" value="TreeGrafter"/>
</dbReference>
<dbReference type="InterPro" id="IPR011600">
    <property type="entry name" value="Pept_C14_caspase"/>
</dbReference>
<dbReference type="GO" id="GO:0006508">
    <property type="term" value="P:proteolysis"/>
    <property type="evidence" value="ECO:0007669"/>
    <property type="project" value="InterPro"/>
</dbReference>
<sequence length="130" mass="14758">MNMKELFSHLKFDVMHRSDVLAEEIVQLLEEVLAKEEYLNDSDCFVFVISTHGSEIPLPDGNSYQHQLSCTDKTLITTQEIVNMVSKCKALEGKPKLFFIQACRIRGKIDKNTQVGRDPGLTVLVKKEDS</sequence>
<protein>
    <recommendedName>
        <fullName evidence="2">Caspase family p20 domain-containing protein</fullName>
    </recommendedName>
</protein>
<gene>
    <name evidence="3" type="ORF">CHS0354_033121</name>
</gene>
<accession>A0AAE0VQ16</accession>
<organism evidence="3 4">
    <name type="scientific">Potamilus streckersoni</name>
    <dbReference type="NCBI Taxonomy" id="2493646"/>
    <lineage>
        <taxon>Eukaryota</taxon>
        <taxon>Metazoa</taxon>
        <taxon>Spiralia</taxon>
        <taxon>Lophotrochozoa</taxon>
        <taxon>Mollusca</taxon>
        <taxon>Bivalvia</taxon>
        <taxon>Autobranchia</taxon>
        <taxon>Heteroconchia</taxon>
        <taxon>Palaeoheterodonta</taxon>
        <taxon>Unionida</taxon>
        <taxon>Unionoidea</taxon>
        <taxon>Unionidae</taxon>
        <taxon>Ambleminae</taxon>
        <taxon>Lampsilini</taxon>
        <taxon>Potamilus</taxon>
    </lineage>
</organism>